<proteinExistence type="predicted"/>
<keyword evidence="1" id="KW-0732">Signal</keyword>
<gene>
    <name evidence="2" type="ORF">K0B96_01160</name>
</gene>
<dbReference type="AlphaFoldDB" id="A0A8F9XLI3"/>
<feature type="signal peptide" evidence="1">
    <location>
        <begin position="1"/>
        <end position="24"/>
    </location>
</feature>
<dbReference type="Proteomes" id="UP000825051">
    <property type="component" value="Chromosome"/>
</dbReference>
<reference evidence="2" key="1">
    <citation type="submission" date="2021-08" db="EMBL/GenBank/DDBJ databases">
        <title>Genome of a novel bacterium of the phylum Verrucomicrobia, Oleiharenicola sp. KSB-15.</title>
        <authorList>
            <person name="Chung J.-H."/>
            <person name="Ahn J.-H."/>
            <person name="Yoon Y."/>
            <person name="Kim D.-Y."/>
            <person name="An S.-H."/>
            <person name="Park I."/>
            <person name="Yeon J."/>
        </authorList>
    </citation>
    <scope>NUCLEOTIDE SEQUENCE</scope>
    <source>
        <strain evidence="2">KSB-15</strain>
    </source>
</reference>
<organism evidence="2 3">
    <name type="scientific">Horticoccus luteus</name>
    <dbReference type="NCBI Taxonomy" id="2862869"/>
    <lineage>
        <taxon>Bacteria</taxon>
        <taxon>Pseudomonadati</taxon>
        <taxon>Verrucomicrobiota</taxon>
        <taxon>Opitutia</taxon>
        <taxon>Opitutales</taxon>
        <taxon>Opitutaceae</taxon>
        <taxon>Horticoccus</taxon>
    </lineage>
</organism>
<dbReference type="EMBL" id="CP080507">
    <property type="protein sequence ID" value="QYM79256.1"/>
    <property type="molecule type" value="Genomic_DNA"/>
</dbReference>
<dbReference type="KEGG" id="ole:K0B96_01160"/>
<evidence type="ECO:0000313" key="3">
    <source>
        <dbReference type="Proteomes" id="UP000825051"/>
    </source>
</evidence>
<protein>
    <recommendedName>
        <fullName evidence="4">Heparinase II/III-like protein</fullName>
    </recommendedName>
</protein>
<sequence length="642" mass="70909">MKTNAAFSLILVSCWLAVAGVARAAEARPLSLADADIAQRFVTRRELVLKETAAGIDPADPSKGGFLNVAACLQRGENRAAALARFAKLNEPMPVDNMFWVYPMVTVMLTGHDNLDAASWARIRELWKIYWPSRGDTENHWVISYAGLYLAAQTLPPAGGDQWFNGQSSAENMKEARDYLLHWIDVTTAYGQGEYDSPNYIEEYAMPLSLLAGWSKDPVLREKARMLLDYIFYDFVVEQVDGYYGGAHSRVYPKQAVAPGRTPSSALAWLLFGLGDRQAGAGATVVALSGYTPPPILERIARDMTVRPYVERELKRTRWRLRHAGPDSFVIGDKRTVPVYKYSYVDRDFVLGSSQGGLLQPIQQQTWSLVWRTDKSTADAANTFFGVQPSSSALEGAMYFGGDADTLANLIARSKADYDSPDKLTGGSPYEQVFQDGTALIALYDIAPGARFPHITTFFSRDLTGVDEDKSGWIFAQGGPVYIAYRPLAPGEWKPYDWTGLLRHGGGGWISAGFADWGTGHRCYVSSQLRNGYVVQVAPTRDYASFNAFKSAVRALPLTYSTKDKPQVTFTALGGQRLQARYGEPPTVDGKSPDYAHWPLFDGPFAHEARGSGKLDLRHGGERLLLDFNHTRTEESATAVQP</sequence>
<keyword evidence="3" id="KW-1185">Reference proteome</keyword>
<evidence type="ECO:0000256" key="1">
    <source>
        <dbReference type="SAM" id="SignalP"/>
    </source>
</evidence>
<feature type="chain" id="PRO_5034423199" description="Heparinase II/III-like protein" evidence="1">
    <location>
        <begin position="25"/>
        <end position="642"/>
    </location>
</feature>
<evidence type="ECO:0008006" key="4">
    <source>
        <dbReference type="Google" id="ProtNLM"/>
    </source>
</evidence>
<dbReference type="RefSeq" id="WP_220162898.1">
    <property type="nucleotide sequence ID" value="NZ_CP080507.1"/>
</dbReference>
<accession>A0A8F9XLI3</accession>
<evidence type="ECO:0000313" key="2">
    <source>
        <dbReference type="EMBL" id="QYM79256.1"/>
    </source>
</evidence>
<name>A0A8F9XLI3_9BACT</name>